<gene>
    <name evidence="2" type="ORF">PIB30_107917</name>
</gene>
<feature type="compositionally biased region" description="Low complexity" evidence="1">
    <location>
        <begin position="1"/>
        <end position="15"/>
    </location>
</feature>
<proteinExistence type="predicted"/>
<name>A0ABU6RZY7_9FABA</name>
<dbReference type="Proteomes" id="UP001341840">
    <property type="component" value="Unassembled WGS sequence"/>
</dbReference>
<sequence length="217" mass="23745">MSSCRAYSASSSSSSPLDCGSPPTARCPLTPLPDIRALDPRPPSAGWGIVQEDDWISLLRRSWGRFTRQLKSPGILQQPIRCQESLTTCNRPPLSVFPTGPTGVRGGHDLDLMISGHPVAPEAVPICKLFGSPFVVAPSRGTQEPVQVHRVQGDGLLTAELPLHSINVMKPDIHEKNNRHRRKPCLDLRRIVHPWGLDGAPLRCHLPSSMSVSRGQR</sequence>
<feature type="region of interest" description="Disordered" evidence="1">
    <location>
        <begin position="1"/>
        <end position="22"/>
    </location>
</feature>
<dbReference type="EMBL" id="JASCZI010035008">
    <property type="protein sequence ID" value="MED6129439.1"/>
    <property type="molecule type" value="Genomic_DNA"/>
</dbReference>
<protein>
    <submittedName>
        <fullName evidence="2">Uncharacterized protein</fullName>
    </submittedName>
</protein>
<accession>A0ABU6RZY7</accession>
<keyword evidence="3" id="KW-1185">Reference proteome</keyword>
<evidence type="ECO:0000313" key="3">
    <source>
        <dbReference type="Proteomes" id="UP001341840"/>
    </source>
</evidence>
<evidence type="ECO:0000313" key="2">
    <source>
        <dbReference type="EMBL" id="MED6129439.1"/>
    </source>
</evidence>
<evidence type="ECO:0000256" key="1">
    <source>
        <dbReference type="SAM" id="MobiDB-lite"/>
    </source>
</evidence>
<organism evidence="2 3">
    <name type="scientific">Stylosanthes scabra</name>
    <dbReference type="NCBI Taxonomy" id="79078"/>
    <lineage>
        <taxon>Eukaryota</taxon>
        <taxon>Viridiplantae</taxon>
        <taxon>Streptophyta</taxon>
        <taxon>Embryophyta</taxon>
        <taxon>Tracheophyta</taxon>
        <taxon>Spermatophyta</taxon>
        <taxon>Magnoliopsida</taxon>
        <taxon>eudicotyledons</taxon>
        <taxon>Gunneridae</taxon>
        <taxon>Pentapetalae</taxon>
        <taxon>rosids</taxon>
        <taxon>fabids</taxon>
        <taxon>Fabales</taxon>
        <taxon>Fabaceae</taxon>
        <taxon>Papilionoideae</taxon>
        <taxon>50 kb inversion clade</taxon>
        <taxon>dalbergioids sensu lato</taxon>
        <taxon>Dalbergieae</taxon>
        <taxon>Pterocarpus clade</taxon>
        <taxon>Stylosanthes</taxon>
    </lineage>
</organism>
<reference evidence="2 3" key="1">
    <citation type="journal article" date="2023" name="Plants (Basel)">
        <title>Bridging the Gap: Combining Genomics and Transcriptomics Approaches to Understand Stylosanthes scabra, an Orphan Legume from the Brazilian Caatinga.</title>
        <authorList>
            <person name="Ferreira-Neto J.R.C."/>
            <person name="da Silva M.D."/>
            <person name="Binneck E."/>
            <person name="de Melo N.F."/>
            <person name="da Silva R.H."/>
            <person name="de Melo A.L.T.M."/>
            <person name="Pandolfi V."/>
            <person name="Bustamante F.O."/>
            <person name="Brasileiro-Vidal A.C."/>
            <person name="Benko-Iseppon A.M."/>
        </authorList>
    </citation>
    <scope>NUCLEOTIDE SEQUENCE [LARGE SCALE GENOMIC DNA]</scope>
    <source>
        <tissue evidence="2">Leaves</tissue>
    </source>
</reference>
<comment type="caution">
    <text evidence="2">The sequence shown here is derived from an EMBL/GenBank/DDBJ whole genome shotgun (WGS) entry which is preliminary data.</text>
</comment>